<dbReference type="AlphaFoldDB" id="B9S312"/>
<proteinExistence type="predicted"/>
<reference evidence="2" key="1">
    <citation type="journal article" date="2010" name="Nat. Biotechnol.">
        <title>Draft genome sequence of the oilseed species Ricinus communis.</title>
        <authorList>
            <person name="Chan A.P."/>
            <person name="Crabtree J."/>
            <person name="Zhao Q."/>
            <person name="Lorenzi H."/>
            <person name="Orvis J."/>
            <person name="Puiu D."/>
            <person name="Melake-Berhan A."/>
            <person name="Jones K.M."/>
            <person name="Redman J."/>
            <person name="Chen G."/>
            <person name="Cahoon E.B."/>
            <person name="Gedil M."/>
            <person name="Stanke M."/>
            <person name="Haas B.J."/>
            <person name="Wortman J.R."/>
            <person name="Fraser-Liggett C.M."/>
            <person name="Ravel J."/>
            <person name="Rabinowicz P.D."/>
        </authorList>
    </citation>
    <scope>NUCLEOTIDE SEQUENCE [LARGE SCALE GENOMIC DNA]</scope>
    <source>
        <strain evidence="2">cv. Hale</strain>
    </source>
</reference>
<keyword evidence="2" id="KW-1185">Reference proteome</keyword>
<name>B9S312_RICCO</name>
<sequence length="90" mass="10731">MDEERLQIRYQDTIDKVWKEVVEYFGMEEFKARSIRNKKSHAQQIESVVEIISDQLEEREEKGDSVTQITRDQAFRMMVGEKSGYIRGQE</sequence>
<gene>
    <name evidence="1" type="ORF">RCOM_1194160</name>
</gene>
<organism evidence="1 2">
    <name type="scientific">Ricinus communis</name>
    <name type="common">Castor bean</name>
    <dbReference type="NCBI Taxonomy" id="3988"/>
    <lineage>
        <taxon>Eukaryota</taxon>
        <taxon>Viridiplantae</taxon>
        <taxon>Streptophyta</taxon>
        <taxon>Embryophyta</taxon>
        <taxon>Tracheophyta</taxon>
        <taxon>Spermatophyta</taxon>
        <taxon>Magnoliopsida</taxon>
        <taxon>eudicotyledons</taxon>
        <taxon>Gunneridae</taxon>
        <taxon>Pentapetalae</taxon>
        <taxon>rosids</taxon>
        <taxon>fabids</taxon>
        <taxon>Malpighiales</taxon>
        <taxon>Euphorbiaceae</taxon>
        <taxon>Acalyphoideae</taxon>
        <taxon>Acalypheae</taxon>
        <taxon>Ricinus</taxon>
    </lineage>
</organism>
<dbReference type="InParanoid" id="B9S312"/>
<dbReference type="Proteomes" id="UP000008311">
    <property type="component" value="Unassembled WGS sequence"/>
</dbReference>
<protein>
    <submittedName>
        <fullName evidence="1">Uncharacterized protein</fullName>
    </submittedName>
</protein>
<evidence type="ECO:0000313" key="1">
    <source>
        <dbReference type="EMBL" id="EEF41997.1"/>
    </source>
</evidence>
<evidence type="ECO:0000313" key="2">
    <source>
        <dbReference type="Proteomes" id="UP000008311"/>
    </source>
</evidence>
<accession>B9S312</accession>
<dbReference type="EMBL" id="EQ973855">
    <property type="protein sequence ID" value="EEF41997.1"/>
    <property type="molecule type" value="Genomic_DNA"/>
</dbReference>